<protein>
    <submittedName>
        <fullName evidence="2">Uncharacterized protein</fullName>
    </submittedName>
</protein>
<organism evidence="2 3">
    <name type="scientific">Rhynchosporium graminicola</name>
    <dbReference type="NCBI Taxonomy" id="2792576"/>
    <lineage>
        <taxon>Eukaryota</taxon>
        <taxon>Fungi</taxon>
        <taxon>Dikarya</taxon>
        <taxon>Ascomycota</taxon>
        <taxon>Pezizomycotina</taxon>
        <taxon>Leotiomycetes</taxon>
        <taxon>Helotiales</taxon>
        <taxon>Ploettnerulaceae</taxon>
        <taxon>Rhynchosporium</taxon>
    </lineage>
</organism>
<keyword evidence="3" id="KW-1185">Reference proteome</keyword>
<dbReference type="AlphaFoldDB" id="A0A1E1JRC9"/>
<dbReference type="EMBL" id="FJUW01000001">
    <property type="protein sequence ID" value="CZS88202.1"/>
    <property type="molecule type" value="Genomic_DNA"/>
</dbReference>
<name>A0A1E1JRC9_9HELO</name>
<dbReference type="Proteomes" id="UP000178129">
    <property type="component" value="Unassembled WGS sequence"/>
</dbReference>
<sequence>MSSDLLDSMADIAEHKTQEKQIISPKRIRRVSMASVMRLATTIKENAVIPPPASPARKPEVQTVDMC</sequence>
<accession>A0A1E1JRC9</accession>
<gene>
    <name evidence="2" type="ORF">RCO7_01165</name>
</gene>
<comment type="caution">
    <text evidence="2">The sequence shown here is derived from an EMBL/GenBank/DDBJ whole genome shotgun (WGS) entry which is preliminary data.</text>
</comment>
<proteinExistence type="predicted"/>
<evidence type="ECO:0000313" key="3">
    <source>
        <dbReference type="Proteomes" id="UP000178129"/>
    </source>
</evidence>
<evidence type="ECO:0000313" key="2">
    <source>
        <dbReference type="EMBL" id="CZS88202.1"/>
    </source>
</evidence>
<reference evidence="3" key="1">
    <citation type="submission" date="2016-03" db="EMBL/GenBank/DDBJ databases">
        <authorList>
            <person name="Ploux O."/>
        </authorList>
    </citation>
    <scope>NUCLEOTIDE SEQUENCE [LARGE SCALE GENOMIC DNA]</scope>
    <source>
        <strain evidence="3">UK7</strain>
    </source>
</reference>
<feature type="region of interest" description="Disordered" evidence="1">
    <location>
        <begin position="48"/>
        <end position="67"/>
    </location>
</feature>
<evidence type="ECO:0000256" key="1">
    <source>
        <dbReference type="SAM" id="MobiDB-lite"/>
    </source>
</evidence>
<dbReference type="InParanoid" id="A0A1E1JRC9"/>